<feature type="compositionally biased region" description="Basic residues" evidence="1">
    <location>
        <begin position="896"/>
        <end position="906"/>
    </location>
</feature>
<evidence type="ECO:0000313" key="2">
    <source>
        <dbReference type="EMBL" id="CAB3401108.1"/>
    </source>
</evidence>
<feature type="compositionally biased region" description="Polar residues" evidence="1">
    <location>
        <begin position="10"/>
        <end position="21"/>
    </location>
</feature>
<protein>
    <submittedName>
        <fullName evidence="2">Uncharacterized protein</fullName>
    </submittedName>
</protein>
<feature type="compositionally biased region" description="Polar residues" evidence="1">
    <location>
        <begin position="90"/>
        <end position="105"/>
    </location>
</feature>
<dbReference type="AlphaFoldDB" id="A0A8S1EBQ2"/>
<sequence>MDSFNCGGTPYQNGDTQTLGNSGVVYKMNNDPNNLSYQESRKPHDMSSLYMLQMSPPPLRIQYDNATESPPRRGRKPSRNTKTERAKKPTASQSRRTANVHNEQLSDPLVPSGQVARQPQVRQGANRRSAKVVNQDNKAVRTAVPRSNAKQRAPQRRPISNLKWVKTPPEKNNINETYGQKTQSRDPFNNQNRPDFTSQNIAINKTNSRDVTIENDEEFTEVSFIEYANDQPKIVYRTPTYASYLRQKAGGSTHNSNSQINSQTTQNTDHLNSQNRPDVISQNNAVNGSNIQTIASMENTNSLGRPTVTYETPAVASRCQQKTEDALNLVGASQYSFGHPTITYETPANANYYQQRTISSNSRSVTGHSKAINGPNSQAKASMKNAGVTNQEKNSQYSFGHPTVTYETPAVVHYNQQRTVASTPLLYSYSQMNGQMVENMEPLNSQNHPGITGQNNAINQANSHVMASIKNKEPLNLVGVSQYSFDHRTITYETPTNGNYYQQRTIASTPLTQSNTQQNYIGEKLPKLTMAQTKVDQNPFPEDFLEGDISEMVPTKEDSGKGAVSISNETSSEKLCSSSVSQTPGIENFDPFADGFGTEPCFEEVMSDFNEMQVKPPVWNSTPTNMRDNQVSVPSSNVIGPTSNFEKNSTEDKSVETPILNSNLSNAVSCHSSSLSQELRNGMNVLDPVYGDLSAPTWYTNAPVNAASIETGAMDNNQQVPSMLNQNGSNQEQQSLGTDDNSKIDDTPSLLNLNVPLAVDYYTGIELDGKALQTGKEQFTPNSEQGMCYAEPQNFARSNQYIHNVLIQPVGIPKKDDSCTVPSSTLRGPPSLNKTCQMNGLNTNQSTKLASAKNEAFKNKEKFTPNGSPVRYVKDENGVVRRLKIKRSNSAAQSHSIKKKKRNEDA</sequence>
<dbReference type="Proteomes" id="UP000494206">
    <property type="component" value="Unassembled WGS sequence"/>
</dbReference>
<feature type="compositionally biased region" description="Polar residues" evidence="1">
    <location>
        <begin position="619"/>
        <end position="647"/>
    </location>
</feature>
<gene>
    <name evidence="2" type="ORF">CBOVIS_LOCUS3904</name>
</gene>
<reference evidence="2 3" key="1">
    <citation type="submission" date="2020-04" db="EMBL/GenBank/DDBJ databases">
        <authorList>
            <person name="Laetsch R D."/>
            <person name="Stevens L."/>
            <person name="Kumar S."/>
            <person name="Blaxter L. M."/>
        </authorList>
    </citation>
    <scope>NUCLEOTIDE SEQUENCE [LARGE SCALE GENOMIC DNA]</scope>
</reference>
<feature type="region of interest" description="Disordered" evidence="1">
    <location>
        <begin position="718"/>
        <end position="747"/>
    </location>
</feature>
<feature type="compositionally biased region" description="Polar residues" evidence="1">
    <location>
        <begin position="250"/>
        <end position="283"/>
    </location>
</feature>
<evidence type="ECO:0000313" key="3">
    <source>
        <dbReference type="Proteomes" id="UP000494206"/>
    </source>
</evidence>
<feature type="compositionally biased region" description="Polar residues" evidence="1">
    <location>
        <begin position="718"/>
        <end position="739"/>
    </location>
</feature>
<organism evidence="2 3">
    <name type="scientific">Caenorhabditis bovis</name>
    <dbReference type="NCBI Taxonomy" id="2654633"/>
    <lineage>
        <taxon>Eukaryota</taxon>
        <taxon>Metazoa</taxon>
        <taxon>Ecdysozoa</taxon>
        <taxon>Nematoda</taxon>
        <taxon>Chromadorea</taxon>
        <taxon>Rhabditida</taxon>
        <taxon>Rhabditina</taxon>
        <taxon>Rhabditomorpha</taxon>
        <taxon>Rhabditoidea</taxon>
        <taxon>Rhabditidae</taxon>
        <taxon>Peloderinae</taxon>
        <taxon>Caenorhabditis</taxon>
    </lineage>
</organism>
<feature type="region of interest" description="Disordered" evidence="1">
    <location>
        <begin position="60"/>
        <end position="196"/>
    </location>
</feature>
<feature type="region of interest" description="Disordered" evidence="1">
    <location>
        <begin position="884"/>
        <end position="906"/>
    </location>
</feature>
<feature type="region of interest" description="Disordered" evidence="1">
    <location>
        <begin position="618"/>
        <end position="651"/>
    </location>
</feature>
<dbReference type="EMBL" id="CADEPM010000002">
    <property type="protein sequence ID" value="CAB3401108.1"/>
    <property type="molecule type" value="Genomic_DNA"/>
</dbReference>
<keyword evidence="3" id="KW-1185">Reference proteome</keyword>
<name>A0A8S1EBQ2_9PELO</name>
<feature type="region of interest" description="Disordered" evidence="1">
    <location>
        <begin position="1"/>
        <end position="43"/>
    </location>
</feature>
<feature type="compositionally biased region" description="Polar residues" evidence="1">
    <location>
        <begin position="170"/>
        <end position="196"/>
    </location>
</feature>
<feature type="region of interest" description="Disordered" evidence="1">
    <location>
        <begin position="361"/>
        <end position="389"/>
    </location>
</feature>
<comment type="caution">
    <text evidence="2">The sequence shown here is derived from an EMBL/GenBank/DDBJ whole genome shotgun (WGS) entry which is preliminary data.</text>
</comment>
<proteinExistence type="predicted"/>
<feature type="region of interest" description="Disordered" evidence="1">
    <location>
        <begin position="248"/>
        <end position="283"/>
    </location>
</feature>
<evidence type="ECO:0000256" key="1">
    <source>
        <dbReference type="SAM" id="MobiDB-lite"/>
    </source>
</evidence>
<accession>A0A8S1EBQ2</accession>